<evidence type="ECO:0000256" key="6">
    <source>
        <dbReference type="ARBA" id="ARBA00048785"/>
    </source>
</evidence>
<evidence type="ECO:0000256" key="4">
    <source>
        <dbReference type="ARBA" id="ARBA00022619"/>
    </source>
</evidence>
<dbReference type="Gene3D" id="3.40.50.960">
    <property type="entry name" value="Lumazine/riboflavin synthase"/>
    <property type="match status" value="1"/>
</dbReference>
<dbReference type="PANTHER" id="PTHR21058:SF0">
    <property type="entry name" value="6,7-DIMETHYL-8-RIBITYLLUMAZINE SYNTHASE"/>
    <property type="match status" value="1"/>
</dbReference>
<evidence type="ECO:0000313" key="7">
    <source>
        <dbReference type="EMBL" id="SVA44844.1"/>
    </source>
</evidence>
<organism evidence="7">
    <name type="scientific">marine metagenome</name>
    <dbReference type="NCBI Taxonomy" id="408172"/>
    <lineage>
        <taxon>unclassified sequences</taxon>
        <taxon>metagenomes</taxon>
        <taxon>ecological metagenomes</taxon>
    </lineage>
</organism>
<dbReference type="GO" id="GO:0009231">
    <property type="term" value="P:riboflavin biosynthetic process"/>
    <property type="evidence" value="ECO:0007669"/>
    <property type="project" value="UniProtKB-UniPathway"/>
</dbReference>
<evidence type="ECO:0000256" key="2">
    <source>
        <dbReference type="ARBA" id="ARBA00007424"/>
    </source>
</evidence>
<comment type="similarity">
    <text evidence="2">Belongs to the DMRL synthase family.</text>
</comment>
<keyword evidence="4" id="KW-0686">Riboflavin biosynthesis</keyword>
<dbReference type="GO" id="GO:0005829">
    <property type="term" value="C:cytosol"/>
    <property type="evidence" value="ECO:0007669"/>
    <property type="project" value="TreeGrafter"/>
</dbReference>
<dbReference type="EMBL" id="UINC01010047">
    <property type="protein sequence ID" value="SVA44844.1"/>
    <property type="molecule type" value="Genomic_DNA"/>
</dbReference>
<dbReference type="Pfam" id="PF00885">
    <property type="entry name" value="DMRL_synthase"/>
    <property type="match status" value="1"/>
</dbReference>
<evidence type="ECO:0000256" key="5">
    <source>
        <dbReference type="ARBA" id="ARBA00022679"/>
    </source>
</evidence>
<dbReference type="GO" id="GO:0009349">
    <property type="term" value="C:riboflavin synthase complex"/>
    <property type="evidence" value="ECO:0007669"/>
    <property type="project" value="InterPro"/>
</dbReference>
<dbReference type="SUPFAM" id="SSF52121">
    <property type="entry name" value="Lumazine synthase"/>
    <property type="match status" value="1"/>
</dbReference>
<sequence>MAQNVVDTSNLPRINGARVAVLTSKWYDDLVCSLRDRCVEVLNNNGVTDVTLHKLPGCLEFPYAANELIRSDPEIDAIVCLGVVLKGDTMHFEMIVDEVVRGLGEVSRQGRVPIINEILPVTDLAQAKSRAADDGLNKGIEAAVAAIEIIAWRRGL</sequence>
<dbReference type="UniPathway" id="UPA00275">
    <property type="reaction ID" value="UER00404"/>
</dbReference>
<comment type="catalytic activity">
    <reaction evidence="6">
        <text>(2S)-2-hydroxy-3-oxobutyl phosphate + 5-amino-6-(D-ribitylamino)uracil = 6,7-dimethyl-8-(1-D-ribityl)lumazine + phosphate + 2 H2O + H(+)</text>
        <dbReference type="Rhea" id="RHEA:26152"/>
        <dbReference type="ChEBI" id="CHEBI:15377"/>
        <dbReference type="ChEBI" id="CHEBI:15378"/>
        <dbReference type="ChEBI" id="CHEBI:15934"/>
        <dbReference type="ChEBI" id="CHEBI:43474"/>
        <dbReference type="ChEBI" id="CHEBI:58201"/>
        <dbReference type="ChEBI" id="CHEBI:58830"/>
        <dbReference type="EC" id="2.5.1.78"/>
    </reaction>
</comment>
<evidence type="ECO:0000256" key="3">
    <source>
        <dbReference type="ARBA" id="ARBA00012664"/>
    </source>
</evidence>
<dbReference type="InterPro" id="IPR002180">
    <property type="entry name" value="LS/RS"/>
</dbReference>
<name>A0A381VX68_9ZZZZ</name>
<gene>
    <name evidence="7" type="ORF">METZ01_LOCUS97698</name>
</gene>
<proteinExistence type="inferred from homology"/>
<dbReference type="GO" id="GO:0000906">
    <property type="term" value="F:6,7-dimethyl-8-ribityllumazine synthase activity"/>
    <property type="evidence" value="ECO:0007669"/>
    <property type="project" value="UniProtKB-EC"/>
</dbReference>
<dbReference type="InterPro" id="IPR036467">
    <property type="entry name" value="LS/RS_sf"/>
</dbReference>
<dbReference type="InterPro" id="IPR034964">
    <property type="entry name" value="LS"/>
</dbReference>
<dbReference type="AlphaFoldDB" id="A0A381VX68"/>
<evidence type="ECO:0000256" key="1">
    <source>
        <dbReference type="ARBA" id="ARBA00004917"/>
    </source>
</evidence>
<protein>
    <recommendedName>
        <fullName evidence="3">6,7-dimethyl-8-ribityllumazine synthase</fullName>
        <ecNumber evidence="3">2.5.1.78</ecNumber>
    </recommendedName>
</protein>
<comment type="pathway">
    <text evidence="1">Cofactor biosynthesis; riboflavin biosynthesis; riboflavin from 2-hydroxy-3-oxobutyl phosphate and 5-amino-6-(D-ribitylamino)uracil: step 1/2.</text>
</comment>
<dbReference type="EC" id="2.5.1.78" evidence="3"/>
<reference evidence="7" key="1">
    <citation type="submission" date="2018-05" db="EMBL/GenBank/DDBJ databases">
        <authorList>
            <person name="Lanie J.A."/>
            <person name="Ng W.-L."/>
            <person name="Kazmierczak K.M."/>
            <person name="Andrzejewski T.M."/>
            <person name="Davidsen T.M."/>
            <person name="Wayne K.J."/>
            <person name="Tettelin H."/>
            <person name="Glass J.I."/>
            <person name="Rusch D."/>
            <person name="Podicherti R."/>
            <person name="Tsui H.-C.T."/>
            <person name="Winkler M.E."/>
        </authorList>
    </citation>
    <scope>NUCLEOTIDE SEQUENCE</scope>
</reference>
<accession>A0A381VX68</accession>
<dbReference type="HAMAP" id="MF_00178">
    <property type="entry name" value="Lumazine_synth"/>
    <property type="match status" value="1"/>
</dbReference>
<keyword evidence="5" id="KW-0808">Transferase</keyword>
<dbReference type="PANTHER" id="PTHR21058">
    <property type="entry name" value="6,7-DIMETHYL-8-RIBITYLLUMAZINE SYNTHASE DMRL SYNTHASE LUMAZINE SYNTHASE"/>
    <property type="match status" value="1"/>
</dbReference>
<dbReference type="NCBIfam" id="TIGR00114">
    <property type="entry name" value="lumazine-synth"/>
    <property type="match status" value="1"/>
</dbReference>